<keyword evidence="2" id="KW-1185">Reference proteome</keyword>
<sequence length="277" mass="29593">MTTARERPLGLDVLCLPMPGEPLAEPDPVFGTGPVAPKASAPVARVAADDSDRAFYRWMIGHHLTFGVWRMLADVLADAGRTGGLSEAGTARAAWWYDCYSALLLYAGSCTPEVYARSIRPRMAATHPAFSGLWARDHEWVAGLLSTLSLPRDGVLKRALKRNRLVHMTVAQMLVPGGASLFKGHGGRAANGVTDAERDLFDEFFLVHREAVTQAGFTAAMLTRLGAVRDDLAADPIDARADVFALLPTDLPGMVDELIAVVGEPLAAEAPIGVALP</sequence>
<dbReference type="EMBL" id="FOFV01000009">
    <property type="protein sequence ID" value="SER51391.1"/>
    <property type="molecule type" value="Genomic_DNA"/>
</dbReference>
<dbReference type="RefSeq" id="WP_089919601.1">
    <property type="nucleotide sequence ID" value="NZ_FOFV01000009.1"/>
</dbReference>
<dbReference type="AlphaFoldDB" id="A0A1H9PT47"/>
<protein>
    <recommendedName>
        <fullName evidence="3">L-tyrosine 3-hydroxylase</fullName>
    </recommendedName>
</protein>
<evidence type="ECO:0000313" key="1">
    <source>
        <dbReference type="EMBL" id="SER51391.1"/>
    </source>
</evidence>
<proteinExistence type="predicted"/>
<accession>A0A1H9PT47</accession>
<evidence type="ECO:0000313" key="2">
    <source>
        <dbReference type="Proteomes" id="UP000199503"/>
    </source>
</evidence>
<dbReference type="OrthoDB" id="3687546at2"/>
<reference evidence="2" key="1">
    <citation type="submission" date="2016-10" db="EMBL/GenBank/DDBJ databases">
        <authorList>
            <person name="Varghese N."/>
            <person name="Submissions S."/>
        </authorList>
    </citation>
    <scope>NUCLEOTIDE SEQUENCE [LARGE SCALE GENOMIC DNA]</scope>
    <source>
        <strain evidence="2">DSM 44437</strain>
    </source>
</reference>
<organism evidence="1 2">
    <name type="scientific">Lentzea albida</name>
    <dbReference type="NCBI Taxonomy" id="65499"/>
    <lineage>
        <taxon>Bacteria</taxon>
        <taxon>Bacillati</taxon>
        <taxon>Actinomycetota</taxon>
        <taxon>Actinomycetes</taxon>
        <taxon>Pseudonocardiales</taxon>
        <taxon>Pseudonocardiaceae</taxon>
        <taxon>Lentzea</taxon>
    </lineage>
</organism>
<name>A0A1H9PT47_9PSEU</name>
<evidence type="ECO:0008006" key="3">
    <source>
        <dbReference type="Google" id="ProtNLM"/>
    </source>
</evidence>
<gene>
    <name evidence="1" type="ORF">SAMN04488000_109248</name>
</gene>
<dbReference type="Proteomes" id="UP000199503">
    <property type="component" value="Unassembled WGS sequence"/>
</dbReference>